<evidence type="ECO:0000313" key="2">
    <source>
        <dbReference type="EMBL" id="EKX49768.1"/>
    </source>
</evidence>
<proteinExistence type="predicted"/>
<name>L1JNZ1_GUITC</name>
<dbReference type="GeneID" id="17306471"/>
<dbReference type="HOGENOM" id="CLU_2745417_0_0_1"/>
<evidence type="ECO:0000313" key="3">
    <source>
        <dbReference type="EnsemblProtists" id="EKX49768"/>
    </source>
</evidence>
<dbReference type="RefSeq" id="XP_005836748.1">
    <property type="nucleotide sequence ID" value="XM_005836691.1"/>
</dbReference>
<dbReference type="Proteomes" id="UP000011087">
    <property type="component" value="Unassembled WGS sequence"/>
</dbReference>
<reference evidence="2 4" key="1">
    <citation type="journal article" date="2012" name="Nature">
        <title>Algal genomes reveal evolutionary mosaicism and the fate of nucleomorphs.</title>
        <authorList>
            <consortium name="DOE Joint Genome Institute"/>
            <person name="Curtis B.A."/>
            <person name="Tanifuji G."/>
            <person name="Burki F."/>
            <person name="Gruber A."/>
            <person name="Irimia M."/>
            <person name="Maruyama S."/>
            <person name="Arias M.C."/>
            <person name="Ball S.G."/>
            <person name="Gile G.H."/>
            <person name="Hirakawa Y."/>
            <person name="Hopkins J.F."/>
            <person name="Kuo A."/>
            <person name="Rensing S.A."/>
            <person name="Schmutz J."/>
            <person name="Symeonidi A."/>
            <person name="Elias M."/>
            <person name="Eveleigh R.J."/>
            <person name="Herman E.K."/>
            <person name="Klute M.J."/>
            <person name="Nakayama T."/>
            <person name="Obornik M."/>
            <person name="Reyes-Prieto A."/>
            <person name="Armbrust E.V."/>
            <person name="Aves S.J."/>
            <person name="Beiko R.G."/>
            <person name="Coutinho P."/>
            <person name="Dacks J.B."/>
            <person name="Durnford D.G."/>
            <person name="Fast N.M."/>
            <person name="Green B.R."/>
            <person name="Grisdale C.J."/>
            <person name="Hempel F."/>
            <person name="Henrissat B."/>
            <person name="Hoppner M.P."/>
            <person name="Ishida K."/>
            <person name="Kim E."/>
            <person name="Koreny L."/>
            <person name="Kroth P.G."/>
            <person name="Liu Y."/>
            <person name="Malik S.B."/>
            <person name="Maier U.G."/>
            <person name="McRose D."/>
            <person name="Mock T."/>
            <person name="Neilson J.A."/>
            <person name="Onodera N.T."/>
            <person name="Poole A.M."/>
            <person name="Pritham E.J."/>
            <person name="Richards T.A."/>
            <person name="Rocap G."/>
            <person name="Roy S.W."/>
            <person name="Sarai C."/>
            <person name="Schaack S."/>
            <person name="Shirato S."/>
            <person name="Slamovits C.H."/>
            <person name="Spencer D.F."/>
            <person name="Suzuki S."/>
            <person name="Worden A.Z."/>
            <person name="Zauner S."/>
            <person name="Barry K."/>
            <person name="Bell C."/>
            <person name="Bharti A.K."/>
            <person name="Crow J.A."/>
            <person name="Grimwood J."/>
            <person name="Kramer R."/>
            <person name="Lindquist E."/>
            <person name="Lucas S."/>
            <person name="Salamov A."/>
            <person name="McFadden G.I."/>
            <person name="Lane C.E."/>
            <person name="Keeling P.J."/>
            <person name="Gray M.W."/>
            <person name="Grigoriev I.V."/>
            <person name="Archibald J.M."/>
        </authorList>
    </citation>
    <scope>NUCLEOTIDE SEQUENCE</scope>
    <source>
        <strain evidence="2 4">CCMP2712</strain>
    </source>
</reference>
<keyword evidence="4" id="KW-1185">Reference proteome</keyword>
<sequence length="71" mass="8237">MDVERDAIHTEQTSSAPPGEKEEAQVEFDVDNIEFESKEDRIKRIIMLKKDLLRQQKKAKALQDSLGHDTR</sequence>
<reference evidence="3" key="3">
    <citation type="submission" date="2015-06" db="UniProtKB">
        <authorList>
            <consortium name="EnsemblProtists"/>
        </authorList>
    </citation>
    <scope>IDENTIFICATION</scope>
</reference>
<dbReference type="PaxDb" id="55529-EKX49768"/>
<dbReference type="AlphaFoldDB" id="L1JNZ1"/>
<feature type="region of interest" description="Disordered" evidence="1">
    <location>
        <begin position="1"/>
        <end position="24"/>
    </location>
</feature>
<accession>L1JNZ1</accession>
<dbReference type="EnsemblProtists" id="EKX49768">
    <property type="protein sequence ID" value="EKX49768"/>
    <property type="gene ID" value="GUITHDRAFT_151452"/>
</dbReference>
<reference evidence="4" key="2">
    <citation type="submission" date="2012-11" db="EMBL/GenBank/DDBJ databases">
        <authorList>
            <person name="Kuo A."/>
            <person name="Curtis B.A."/>
            <person name="Tanifuji G."/>
            <person name="Burki F."/>
            <person name="Gruber A."/>
            <person name="Irimia M."/>
            <person name="Maruyama S."/>
            <person name="Arias M.C."/>
            <person name="Ball S.G."/>
            <person name="Gile G.H."/>
            <person name="Hirakawa Y."/>
            <person name="Hopkins J.F."/>
            <person name="Rensing S.A."/>
            <person name="Schmutz J."/>
            <person name="Symeonidi A."/>
            <person name="Elias M."/>
            <person name="Eveleigh R.J."/>
            <person name="Herman E.K."/>
            <person name="Klute M.J."/>
            <person name="Nakayama T."/>
            <person name="Obornik M."/>
            <person name="Reyes-Prieto A."/>
            <person name="Armbrust E.V."/>
            <person name="Aves S.J."/>
            <person name="Beiko R.G."/>
            <person name="Coutinho P."/>
            <person name="Dacks J.B."/>
            <person name="Durnford D.G."/>
            <person name="Fast N.M."/>
            <person name="Green B.R."/>
            <person name="Grisdale C."/>
            <person name="Hempe F."/>
            <person name="Henrissat B."/>
            <person name="Hoppner M.P."/>
            <person name="Ishida K.-I."/>
            <person name="Kim E."/>
            <person name="Koreny L."/>
            <person name="Kroth P.G."/>
            <person name="Liu Y."/>
            <person name="Malik S.-B."/>
            <person name="Maier U.G."/>
            <person name="McRose D."/>
            <person name="Mock T."/>
            <person name="Neilson J.A."/>
            <person name="Onodera N.T."/>
            <person name="Poole A.M."/>
            <person name="Pritham E.J."/>
            <person name="Richards T.A."/>
            <person name="Rocap G."/>
            <person name="Roy S.W."/>
            <person name="Sarai C."/>
            <person name="Schaack S."/>
            <person name="Shirato S."/>
            <person name="Slamovits C.H."/>
            <person name="Spencer D.F."/>
            <person name="Suzuki S."/>
            <person name="Worden A.Z."/>
            <person name="Zauner S."/>
            <person name="Barry K."/>
            <person name="Bell C."/>
            <person name="Bharti A.K."/>
            <person name="Crow J.A."/>
            <person name="Grimwood J."/>
            <person name="Kramer R."/>
            <person name="Lindquist E."/>
            <person name="Lucas S."/>
            <person name="Salamov A."/>
            <person name="McFadden G.I."/>
            <person name="Lane C.E."/>
            <person name="Keeling P.J."/>
            <person name="Gray M.W."/>
            <person name="Grigoriev I.V."/>
            <person name="Archibald J.M."/>
        </authorList>
    </citation>
    <scope>NUCLEOTIDE SEQUENCE</scope>
    <source>
        <strain evidence="4">CCMP2712</strain>
    </source>
</reference>
<dbReference type="KEGG" id="gtt:GUITHDRAFT_151452"/>
<protein>
    <submittedName>
        <fullName evidence="2 3">Uncharacterized protein</fullName>
    </submittedName>
</protein>
<gene>
    <name evidence="2" type="ORF">GUITHDRAFT_151452</name>
</gene>
<evidence type="ECO:0000256" key="1">
    <source>
        <dbReference type="SAM" id="MobiDB-lite"/>
    </source>
</evidence>
<dbReference type="EMBL" id="JH992981">
    <property type="protein sequence ID" value="EKX49768.1"/>
    <property type="molecule type" value="Genomic_DNA"/>
</dbReference>
<organism evidence="2">
    <name type="scientific">Guillardia theta (strain CCMP2712)</name>
    <name type="common">Cryptophyte</name>
    <dbReference type="NCBI Taxonomy" id="905079"/>
    <lineage>
        <taxon>Eukaryota</taxon>
        <taxon>Cryptophyceae</taxon>
        <taxon>Pyrenomonadales</taxon>
        <taxon>Geminigeraceae</taxon>
        <taxon>Guillardia</taxon>
    </lineage>
</organism>
<evidence type="ECO:0000313" key="4">
    <source>
        <dbReference type="Proteomes" id="UP000011087"/>
    </source>
</evidence>